<protein>
    <submittedName>
        <fullName evidence="1">Uncharacterized protein</fullName>
    </submittedName>
</protein>
<organism evidence="1 2">
    <name type="scientific">Pseudomonas phage Psa21</name>
    <dbReference type="NCBI Taxonomy" id="2530023"/>
    <lineage>
        <taxon>Viruses</taxon>
        <taxon>Duplodnaviria</taxon>
        <taxon>Heunggongvirae</taxon>
        <taxon>Uroviricota</taxon>
        <taxon>Caudoviricetes</taxon>
        <taxon>Chimalliviridae</taxon>
        <taxon>Tepukevirus</taxon>
        <taxon>Tepukevirus Psa21</taxon>
    </lineage>
</organism>
<name>A0A481W592_9CAUD</name>
<dbReference type="Proteomes" id="UP000294134">
    <property type="component" value="Segment"/>
</dbReference>
<reference evidence="1 2" key="1">
    <citation type="submission" date="2019-02" db="EMBL/GenBank/DDBJ databases">
        <authorList>
            <person name="Frampton R.A."/>
            <person name="Wojtus J.K."/>
            <person name="Fineran P.C."/>
            <person name="Hendrickson H.L."/>
        </authorList>
    </citation>
    <scope>NUCLEOTIDE SEQUENCE [LARGE SCALE GENOMIC DNA]</scope>
</reference>
<evidence type="ECO:0000313" key="2">
    <source>
        <dbReference type="Proteomes" id="UP000294134"/>
    </source>
</evidence>
<keyword evidence="2" id="KW-1185">Reference proteome</keyword>
<gene>
    <name evidence="1" type="ORF">PSA21_346</name>
</gene>
<accession>A0A481W592</accession>
<dbReference type="EMBL" id="MK552327">
    <property type="protein sequence ID" value="QBJ02872.1"/>
    <property type="molecule type" value="Genomic_DNA"/>
</dbReference>
<evidence type="ECO:0000313" key="1">
    <source>
        <dbReference type="EMBL" id="QBJ02872.1"/>
    </source>
</evidence>
<sequence>MADRRQQEEHDRVTNRNLFMAVVVEGLIEKGNTGTFFEDNPEAATAHRVGLREGAAVVMKTIDRLDMSVHSTEDHCINLTVDDGDTYCSVSLAEAFAASINS</sequence>
<proteinExistence type="predicted"/>